<proteinExistence type="predicted"/>
<feature type="compositionally biased region" description="Low complexity" evidence="1">
    <location>
        <begin position="1"/>
        <end position="31"/>
    </location>
</feature>
<comment type="caution">
    <text evidence="4">The sequence shown here is derived from an EMBL/GenBank/DDBJ whole genome shotgun (WGS) entry which is preliminary data.</text>
</comment>
<accession>A0ABP5XW90</accession>
<dbReference type="PANTHER" id="PTHR33744">
    <property type="entry name" value="CARBOHYDRATE DIACID REGULATOR"/>
    <property type="match status" value="1"/>
</dbReference>
<gene>
    <name evidence="4" type="ORF">GCM10010405_61300</name>
</gene>
<evidence type="ECO:0000259" key="2">
    <source>
        <dbReference type="Pfam" id="PF13556"/>
    </source>
</evidence>
<dbReference type="InterPro" id="IPR025736">
    <property type="entry name" value="PucR_C-HTH_dom"/>
</dbReference>
<dbReference type="InterPro" id="IPR042070">
    <property type="entry name" value="PucR_C-HTH_sf"/>
</dbReference>
<evidence type="ECO:0000313" key="4">
    <source>
        <dbReference type="EMBL" id="GAA2468363.1"/>
    </source>
</evidence>
<dbReference type="Pfam" id="PF14361">
    <property type="entry name" value="RsbRD_N"/>
    <property type="match status" value="1"/>
</dbReference>
<reference evidence="5" key="1">
    <citation type="journal article" date="2019" name="Int. J. Syst. Evol. Microbiol.">
        <title>The Global Catalogue of Microorganisms (GCM) 10K type strain sequencing project: providing services to taxonomists for standard genome sequencing and annotation.</title>
        <authorList>
            <consortium name="The Broad Institute Genomics Platform"/>
            <consortium name="The Broad Institute Genome Sequencing Center for Infectious Disease"/>
            <person name="Wu L."/>
            <person name="Ma J."/>
        </authorList>
    </citation>
    <scope>NUCLEOTIDE SEQUENCE [LARGE SCALE GENOMIC DNA]</scope>
    <source>
        <strain evidence="5">JCM 6305</strain>
    </source>
</reference>
<dbReference type="Pfam" id="PF13556">
    <property type="entry name" value="HTH_30"/>
    <property type="match status" value="1"/>
</dbReference>
<evidence type="ECO:0000259" key="3">
    <source>
        <dbReference type="Pfam" id="PF14361"/>
    </source>
</evidence>
<name>A0ABP5XW90_9ACTN</name>
<organism evidence="4 5">
    <name type="scientific">Streptomyces macrosporus</name>
    <dbReference type="NCBI Taxonomy" id="44032"/>
    <lineage>
        <taxon>Bacteria</taxon>
        <taxon>Bacillati</taxon>
        <taxon>Actinomycetota</taxon>
        <taxon>Actinomycetes</taxon>
        <taxon>Kitasatosporales</taxon>
        <taxon>Streptomycetaceae</taxon>
        <taxon>Streptomyces</taxon>
    </lineage>
</organism>
<dbReference type="InterPro" id="IPR025751">
    <property type="entry name" value="RsbRD_N_dom"/>
</dbReference>
<sequence>MHNPPSVGAPAVPAPASGSAPVSVPSPVLSGDGPGGVVSERLHRLAHDCLDHLEELIERYVAEVADFEGYRSTVDTEDLRATARDCFELLLRLIGGLPMREDLRGVSDRLGRRRAHQGVPLERMLQAVRMDFRVLWTVFLERVPPEELSELTREAVRVWDAVEFHTVRAHAGYLDEVAVLARERERERAALMGRLLSSDGRDQQLVAQVATLLRVSAQDDFVVAIAPPASQDAMRRAVAARPAGLVAHLQQHQGVLVLVARLPRGGDRALPPAWLEGVPCAVGPPARGLARVPGVVRAAEAIAVAMDPAADGPVTLTDAWMPVATAGLGPIADMLADSVLSGLDPLPPHERERLLETVTVYCDSGSVAETAAALYCHRNTVLNRLRRFTELTGFDPTRPREAATVLFALCCRTAAD</sequence>
<keyword evidence="5" id="KW-1185">Reference proteome</keyword>
<evidence type="ECO:0000313" key="5">
    <source>
        <dbReference type="Proteomes" id="UP001501638"/>
    </source>
</evidence>
<protein>
    <submittedName>
        <fullName evidence="4">Helix-turn-helix domain-containing protein</fullName>
    </submittedName>
</protein>
<dbReference type="PANTHER" id="PTHR33744:SF7">
    <property type="entry name" value="PUCR FAMILY TRANSCRIPTIONAL REGULATOR"/>
    <property type="match status" value="1"/>
</dbReference>
<dbReference type="EMBL" id="BAAASZ010000052">
    <property type="protein sequence ID" value="GAA2468363.1"/>
    <property type="molecule type" value="Genomic_DNA"/>
</dbReference>
<feature type="domain" description="PucR C-terminal helix-turn-helix" evidence="2">
    <location>
        <begin position="354"/>
        <end position="409"/>
    </location>
</feature>
<dbReference type="InterPro" id="IPR051448">
    <property type="entry name" value="CdaR-like_regulators"/>
</dbReference>
<feature type="domain" description="RsbT co-antagonist protein RsbRD N-terminal" evidence="3">
    <location>
        <begin position="53"/>
        <end position="188"/>
    </location>
</feature>
<feature type="region of interest" description="Disordered" evidence="1">
    <location>
        <begin position="1"/>
        <end position="32"/>
    </location>
</feature>
<dbReference type="Gene3D" id="1.10.10.2840">
    <property type="entry name" value="PucR C-terminal helix-turn-helix domain"/>
    <property type="match status" value="1"/>
</dbReference>
<dbReference type="Proteomes" id="UP001501638">
    <property type="component" value="Unassembled WGS sequence"/>
</dbReference>
<evidence type="ECO:0000256" key="1">
    <source>
        <dbReference type="SAM" id="MobiDB-lite"/>
    </source>
</evidence>